<keyword evidence="2" id="KW-1185">Reference proteome</keyword>
<dbReference type="Proteomes" id="UP000092154">
    <property type="component" value="Unassembled WGS sequence"/>
</dbReference>
<accession>A0A1B7NH51</accession>
<gene>
    <name evidence="1" type="ORF">K503DRAFT_679231</name>
</gene>
<dbReference type="InParanoid" id="A0A1B7NH51"/>
<protein>
    <submittedName>
        <fullName evidence="1">Uncharacterized protein</fullName>
    </submittedName>
</protein>
<feature type="non-terminal residue" evidence="1">
    <location>
        <position position="1"/>
    </location>
</feature>
<proteinExistence type="predicted"/>
<evidence type="ECO:0000313" key="1">
    <source>
        <dbReference type="EMBL" id="OAX44203.1"/>
    </source>
</evidence>
<organism evidence="1 2">
    <name type="scientific">Rhizopogon vinicolor AM-OR11-026</name>
    <dbReference type="NCBI Taxonomy" id="1314800"/>
    <lineage>
        <taxon>Eukaryota</taxon>
        <taxon>Fungi</taxon>
        <taxon>Dikarya</taxon>
        <taxon>Basidiomycota</taxon>
        <taxon>Agaricomycotina</taxon>
        <taxon>Agaricomycetes</taxon>
        <taxon>Agaricomycetidae</taxon>
        <taxon>Boletales</taxon>
        <taxon>Suillineae</taxon>
        <taxon>Rhizopogonaceae</taxon>
        <taxon>Rhizopogon</taxon>
    </lineage>
</organism>
<name>A0A1B7NH51_9AGAM</name>
<evidence type="ECO:0000313" key="2">
    <source>
        <dbReference type="Proteomes" id="UP000092154"/>
    </source>
</evidence>
<reference evidence="1 2" key="1">
    <citation type="submission" date="2016-06" db="EMBL/GenBank/DDBJ databases">
        <title>Comparative genomics of the ectomycorrhizal sister species Rhizopogon vinicolor and Rhizopogon vesiculosus (Basidiomycota: Boletales) reveals a divergence of the mating type B locus.</title>
        <authorList>
            <consortium name="DOE Joint Genome Institute"/>
            <person name="Mujic A.B."/>
            <person name="Kuo A."/>
            <person name="Tritt A."/>
            <person name="Lipzen A."/>
            <person name="Chen C."/>
            <person name="Johnson J."/>
            <person name="Sharma A."/>
            <person name="Barry K."/>
            <person name="Grigoriev I.V."/>
            <person name="Spatafora J.W."/>
        </authorList>
    </citation>
    <scope>NUCLEOTIDE SEQUENCE [LARGE SCALE GENOMIC DNA]</scope>
    <source>
        <strain evidence="1 2">AM-OR11-026</strain>
    </source>
</reference>
<dbReference type="STRING" id="1314800.A0A1B7NH51"/>
<dbReference type="OrthoDB" id="7344096at2759"/>
<dbReference type="AlphaFoldDB" id="A0A1B7NH51"/>
<sequence>QWYHRRWQQDDSTDNFFKWLDRGAGKNISLEECSRELLEKEASTRYLFHRLSFLLYFLSSE</sequence>
<dbReference type="EMBL" id="KV448127">
    <property type="protein sequence ID" value="OAX44203.1"/>
    <property type="molecule type" value="Genomic_DNA"/>
</dbReference>